<dbReference type="Proteomes" id="UP001634007">
    <property type="component" value="Unassembled WGS sequence"/>
</dbReference>
<protein>
    <submittedName>
        <fullName evidence="1">Uncharacterized protein</fullName>
    </submittedName>
</protein>
<proteinExistence type="predicted"/>
<dbReference type="AlphaFoldDB" id="A0ABD3JPG6"/>
<sequence length="86" mass="9625">MSGKVHECSIYRPSSRRAQAVPQQGPHSCLLGRRLDCQRGEKSRRAWGPLTRRARGKFDPNIPALPEFSTRFAVSGSYTPPRSLDS</sequence>
<accession>A0ABD3JPG6</accession>
<reference evidence="1 2" key="1">
    <citation type="submission" date="2024-11" db="EMBL/GenBank/DDBJ databases">
        <title>Chromosome-level genome assembly of Eucalyptus globulus Labill. provides insights into its genome evolution.</title>
        <authorList>
            <person name="Li X."/>
        </authorList>
    </citation>
    <scope>NUCLEOTIDE SEQUENCE [LARGE SCALE GENOMIC DNA]</scope>
    <source>
        <strain evidence="1">CL2024</strain>
        <tissue evidence="1">Fresh tender leaves</tissue>
    </source>
</reference>
<evidence type="ECO:0000313" key="2">
    <source>
        <dbReference type="Proteomes" id="UP001634007"/>
    </source>
</evidence>
<organism evidence="1 2">
    <name type="scientific">Eucalyptus globulus</name>
    <name type="common">Tasmanian blue gum</name>
    <dbReference type="NCBI Taxonomy" id="34317"/>
    <lineage>
        <taxon>Eukaryota</taxon>
        <taxon>Viridiplantae</taxon>
        <taxon>Streptophyta</taxon>
        <taxon>Embryophyta</taxon>
        <taxon>Tracheophyta</taxon>
        <taxon>Spermatophyta</taxon>
        <taxon>Magnoliopsida</taxon>
        <taxon>eudicotyledons</taxon>
        <taxon>Gunneridae</taxon>
        <taxon>Pentapetalae</taxon>
        <taxon>rosids</taxon>
        <taxon>malvids</taxon>
        <taxon>Myrtales</taxon>
        <taxon>Myrtaceae</taxon>
        <taxon>Myrtoideae</taxon>
        <taxon>Eucalypteae</taxon>
        <taxon>Eucalyptus</taxon>
    </lineage>
</organism>
<keyword evidence="2" id="KW-1185">Reference proteome</keyword>
<comment type="caution">
    <text evidence="1">The sequence shown here is derived from an EMBL/GenBank/DDBJ whole genome shotgun (WGS) entry which is preliminary data.</text>
</comment>
<evidence type="ECO:0000313" key="1">
    <source>
        <dbReference type="EMBL" id="KAL3728109.1"/>
    </source>
</evidence>
<dbReference type="EMBL" id="JBJKBG010000008">
    <property type="protein sequence ID" value="KAL3728109.1"/>
    <property type="molecule type" value="Genomic_DNA"/>
</dbReference>
<name>A0ABD3JPG6_EUCGL</name>
<gene>
    <name evidence="1" type="ORF">ACJRO7_032803</name>
</gene>